<proteinExistence type="predicted"/>
<keyword evidence="2" id="KW-1185">Reference proteome</keyword>
<sequence length="104" mass="11830">MTLDDESEFKVVSEGGGTGYAMFYRMVLRSRWILRIAGLPVTLKHKRGICLRESPLIYNIVTCVAHRARLMRYSITTVIRASAVLLSTWNHYLTGTSNVLFSTF</sequence>
<protein>
    <submittedName>
        <fullName evidence="1">Uncharacterized protein</fullName>
    </submittedName>
</protein>
<dbReference type="EMBL" id="CM026422">
    <property type="protein sequence ID" value="KAG0588496.1"/>
    <property type="molecule type" value="Genomic_DNA"/>
</dbReference>
<evidence type="ECO:0000313" key="2">
    <source>
        <dbReference type="Proteomes" id="UP000822688"/>
    </source>
</evidence>
<name>A0A8T0J0F3_CERPU</name>
<comment type="caution">
    <text evidence="1">The sequence shown here is derived from an EMBL/GenBank/DDBJ whole genome shotgun (WGS) entry which is preliminary data.</text>
</comment>
<gene>
    <name evidence="1" type="ORF">KC19_2G247100</name>
</gene>
<dbReference type="AlphaFoldDB" id="A0A8T0J0F3"/>
<dbReference type="Proteomes" id="UP000822688">
    <property type="component" value="Chromosome 2"/>
</dbReference>
<evidence type="ECO:0000313" key="1">
    <source>
        <dbReference type="EMBL" id="KAG0588496.1"/>
    </source>
</evidence>
<organism evidence="1 2">
    <name type="scientific">Ceratodon purpureus</name>
    <name type="common">Fire moss</name>
    <name type="synonym">Dicranum purpureum</name>
    <dbReference type="NCBI Taxonomy" id="3225"/>
    <lineage>
        <taxon>Eukaryota</taxon>
        <taxon>Viridiplantae</taxon>
        <taxon>Streptophyta</taxon>
        <taxon>Embryophyta</taxon>
        <taxon>Bryophyta</taxon>
        <taxon>Bryophytina</taxon>
        <taxon>Bryopsida</taxon>
        <taxon>Dicranidae</taxon>
        <taxon>Pseudoditrichales</taxon>
        <taxon>Ditrichaceae</taxon>
        <taxon>Ceratodon</taxon>
    </lineage>
</organism>
<reference evidence="1" key="1">
    <citation type="submission" date="2020-06" db="EMBL/GenBank/DDBJ databases">
        <title>WGS assembly of Ceratodon purpureus strain R40.</title>
        <authorList>
            <person name="Carey S.B."/>
            <person name="Jenkins J."/>
            <person name="Shu S."/>
            <person name="Lovell J.T."/>
            <person name="Sreedasyam A."/>
            <person name="Maumus F."/>
            <person name="Tiley G.P."/>
            <person name="Fernandez-Pozo N."/>
            <person name="Barry K."/>
            <person name="Chen C."/>
            <person name="Wang M."/>
            <person name="Lipzen A."/>
            <person name="Daum C."/>
            <person name="Saski C.A."/>
            <person name="Payton A.C."/>
            <person name="Mcbreen J.C."/>
            <person name="Conrad R.E."/>
            <person name="Kollar L.M."/>
            <person name="Olsson S."/>
            <person name="Huttunen S."/>
            <person name="Landis J.B."/>
            <person name="Wickett N.J."/>
            <person name="Johnson M.G."/>
            <person name="Rensing S.A."/>
            <person name="Grimwood J."/>
            <person name="Schmutz J."/>
            <person name="Mcdaniel S.F."/>
        </authorList>
    </citation>
    <scope>NUCLEOTIDE SEQUENCE</scope>
    <source>
        <strain evidence="1">R40</strain>
    </source>
</reference>
<accession>A0A8T0J0F3</accession>